<dbReference type="EC" id="6.3.2.10" evidence="10 11"/>
<keyword evidence="5 10" id="KW-0067">ATP-binding</keyword>
<evidence type="ECO:0000256" key="5">
    <source>
        <dbReference type="ARBA" id="ARBA00022840"/>
    </source>
</evidence>
<dbReference type="InterPro" id="IPR036615">
    <property type="entry name" value="Mur_ligase_C_dom_sf"/>
</dbReference>
<dbReference type="InterPro" id="IPR013221">
    <property type="entry name" value="Mur_ligase_cen"/>
</dbReference>
<comment type="caution">
    <text evidence="15">The sequence shown here is derived from an EMBL/GenBank/DDBJ whole genome shotgun (WGS) entry which is preliminary data.</text>
</comment>
<dbReference type="Proteomes" id="UP000245624">
    <property type="component" value="Unassembled WGS sequence"/>
</dbReference>
<dbReference type="InterPro" id="IPR035911">
    <property type="entry name" value="MurE/MurF_N"/>
</dbReference>
<dbReference type="GO" id="GO:0009252">
    <property type="term" value="P:peptidoglycan biosynthetic process"/>
    <property type="evidence" value="ECO:0007669"/>
    <property type="project" value="UniProtKB-UniRule"/>
</dbReference>
<proteinExistence type="inferred from homology"/>
<evidence type="ECO:0000259" key="13">
    <source>
        <dbReference type="Pfam" id="PF02875"/>
    </source>
</evidence>
<comment type="catalytic activity">
    <reaction evidence="10 11">
        <text>D-alanyl-D-alanine + UDP-N-acetyl-alpha-D-muramoyl-L-alanyl-gamma-D-glutamyl-meso-2,6-diaminopimelate + ATP = UDP-N-acetyl-alpha-D-muramoyl-L-alanyl-gamma-D-glutamyl-meso-2,6-diaminopimeloyl-D-alanyl-D-alanine + ADP + phosphate + H(+)</text>
        <dbReference type="Rhea" id="RHEA:28374"/>
        <dbReference type="ChEBI" id="CHEBI:15378"/>
        <dbReference type="ChEBI" id="CHEBI:30616"/>
        <dbReference type="ChEBI" id="CHEBI:43474"/>
        <dbReference type="ChEBI" id="CHEBI:57822"/>
        <dbReference type="ChEBI" id="CHEBI:61386"/>
        <dbReference type="ChEBI" id="CHEBI:83905"/>
        <dbReference type="ChEBI" id="CHEBI:456216"/>
        <dbReference type="EC" id="6.3.2.10"/>
    </reaction>
</comment>
<evidence type="ECO:0000313" key="16">
    <source>
        <dbReference type="Proteomes" id="UP000245624"/>
    </source>
</evidence>
<dbReference type="Gene3D" id="3.40.1190.10">
    <property type="entry name" value="Mur-like, catalytic domain"/>
    <property type="match status" value="1"/>
</dbReference>
<dbReference type="InterPro" id="IPR051046">
    <property type="entry name" value="MurCDEF_CellWall_CoF430Synth"/>
</dbReference>
<protein>
    <recommendedName>
        <fullName evidence="10 11">UDP-N-acetylmuramoyl-tripeptide--D-alanyl-D-alanine ligase</fullName>
        <ecNumber evidence="10 11">6.3.2.10</ecNumber>
    </recommendedName>
    <alternativeName>
        <fullName evidence="10">D-alanyl-D-alanine-adding enzyme</fullName>
    </alternativeName>
</protein>
<dbReference type="Pfam" id="PF08245">
    <property type="entry name" value="Mur_ligase_M"/>
    <property type="match status" value="1"/>
</dbReference>
<keyword evidence="8 10" id="KW-0131">Cell cycle</keyword>
<feature type="domain" description="Mur ligase N-terminal catalytic" evidence="12">
    <location>
        <begin position="27"/>
        <end position="100"/>
    </location>
</feature>
<organism evidence="15 16">
    <name type="scientific">Gracilibacillus dipsosauri</name>
    <dbReference type="NCBI Taxonomy" id="178340"/>
    <lineage>
        <taxon>Bacteria</taxon>
        <taxon>Bacillati</taxon>
        <taxon>Bacillota</taxon>
        <taxon>Bacilli</taxon>
        <taxon>Bacillales</taxon>
        <taxon>Bacillaceae</taxon>
        <taxon>Gracilibacillus</taxon>
    </lineage>
</organism>
<keyword evidence="16" id="KW-1185">Reference proteome</keyword>
<reference evidence="15 16" key="1">
    <citation type="submission" date="2018-05" db="EMBL/GenBank/DDBJ databases">
        <title>Genomic analysis of Gracilibacillus dipsosauri DD1 reveals novel features of a salt-tolerant amylase.</title>
        <authorList>
            <person name="Deutch C.E."/>
            <person name="Yang S."/>
        </authorList>
    </citation>
    <scope>NUCLEOTIDE SEQUENCE [LARGE SCALE GENOMIC DNA]</scope>
    <source>
        <strain evidence="15 16">DD1</strain>
    </source>
</reference>
<dbReference type="GO" id="GO:0008360">
    <property type="term" value="P:regulation of cell shape"/>
    <property type="evidence" value="ECO:0007669"/>
    <property type="project" value="UniProtKB-KW"/>
</dbReference>
<dbReference type="GO" id="GO:0051301">
    <property type="term" value="P:cell division"/>
    <property type="evidence" value="ECO:0007669"/>
    <property type="project" value="UniProtKB-KW"/>
</dbReference>
<dbReference type="PANTHER" id="PTHR43024:SF1">
    <property type="entry name" value="UDP-N-ACETYLMURAMOYL-TRIPEPTIDE--D-ALANYL-D-ALANINE LIGASE"/>
    <property type="match status" value="1"/>
</dbReference>
<dbReference type="GO" id="GO:0008766">
    <property type="term" value="F:UDP-N-acetylmuramoylalanyl-D-glutamyl-2,6-diaminopimelate-D-alanyl-D-alanine ligase activity"/>
    <property type="evidence" value="ECO:0007669"/>
    <property type="project" value="RHEA"/>
</dbReference>
<comment type="function">
    <text evidence="10 11">Involved in cell wall formation. Catalyzes the final step in the synthesis of UDP-N-acetylmuramoyl-pentapeptide, the precursor of murein.</text>
</comment>
<accession>A0A317KXT2</accession>
<dbReference type="RefSeq" id="WP_109984911.1">
    <property type="nucleotide sequence ID" value="NZ_QGTD01000013.1"/>
</dbReference>
<dbReference type="PANTHER" id="PTHR43024">
    <property type="entry name" value="UDP-N-ACETYLMURAMOYL-TRIPEPTIDE--D-ALANYL-D-ALANINE LIGASE"/>
    <property type="match status" value="1"/>
</dbReference>
<dbReference type="EMBL" id="QGTD01000013">
    <property type="protein sequence ID" value="PWU67540.1"/>
    <property type="molecule type" value="Genomic_DNA"/>
</dbReference>
<keyword evidence="1 10" id="KW-0963">Cytoplasm</keyword>
<dbReference type="Pfam" id="PF02875">
    <property type="entry name" value="Mur_ligase_C"/>
    <property type="match status" value="1"/>
</dbReference>
<dbReference type="GO" id="GO:0071555">
    <property type="term" value="P:cell wall organization"/>
    <property type="evidence" value="ECO:0007669"/>
    <property type="project" value="UniProtKB-KW"/>
</dbReference>
<dbReference type="SUPFAM" id="SSF53623">
    <property type="entry name" value="MurD-like peptide ligases, catalytic domain"/>
    <property type="match status" value="1"/>
</dbReference>
<gene>
    <name evidence="10" type="primary">murF</name>
    <name evidence="15" type="ORF">DLJ74_13830</name>
</gene>
<name>A0A317KXT2_9BACI</name>
<dbReference type="HAMAP" id="MF_02019">
    <property type="entry name" value="MurF"/>
    <property type="match status" value="1"/>
</dbReference>
<comment type="pathway">
    <text evidence="10 11">Cell wall biogenesis; peptidoglycan biosynthesis.</text>
</comment>
<dbReference type="NCBIfam" id="TIGR01143">
    <property type="entry name" value="murF"/>
    <property type="match status" value="1"/>
</dbReference>
<evidence type="ECO:0000256" key="10">
    <source>
        <dbReference type="HAMAP-Rule" id="MF_02019"/>
    </source>
</evidence>
<dbReference type="OrthoDB" id="9801978at2"/>
<dbReference type="AlphaFoldDB" id="A0A317KXT2"/>
<evidence type="ECO:0000256" key="4">
    <source>
        <dbReference type="ARBA" id="ARBA00022741"/>
    </source>
</evidence>
<keyword evidence="2 10" id="KW-0436">Ligase</keyword>
<dbReference type="Gene3D" id="3.40.1390.10">
    <property type="entry name" value="MurE/MurF, N-terminal domain"/>
    <property type="match status" value="1"/>
</dbReference>
<dbReference type="Pfam" id="PF01225">
    <property type="entry name" value="Mur_ligase"/>
    <property type="match status" value="1"/>
</dbReference>
<comment type="subcellular location">
    <subcellularLocation>
        <location evidence="10 11">Cytoplasm</location>
    </subcellularLocation>
</comment>
<dbReference type="InterPro" id="IPR004101">
    <property type="entry name" value="Mur_ligase_C"/>
</dbReference>
<evidence type="ECO:0000256" key="2">
    <source>
        <dbReference type="ARBA" id="ARBA00022598"/>
    </source>
</evidence>
<keyword evidence="9 10" id="KW-0961">Cell wall biogenesis/degradation</keyword>
<keyword evidence="6 10" id="KW-0133">Cell shape</keyword>
<feature type="domain" description="Mur ligase C-terminal" evidence="13">
    <location>
        <begin position="320"/>
        <end position="446"/>
    </location>
</feature>
<dbReference type="GO" id="GO:0005524">
    <property type="term" value="F:ATP binding"/>
    <property type="evidence" value="ECO:0007669"/>
    <property type="project" value="UniProtKB-UniRule"/>
</dbReference>
<evidence type="ECO:0000256" key="6">
    <source>
        <dbReference type="ARBA" id="ARBA00022960"/>
    </source>
</evidence>
<evidence type="ECO:0000256" key="3">
    <source>
        <dbReference type="ARBA" id="ARBA00022618"/>
    </source>
</evidence>
<feature type="domain" description="Mur ligase central" evidence="14">
    <location>
        <begin position="111"/>
        <end position="297"/>
    </location>
</feature>
<dbReference type="InterPro" id="IPR036565">
    <property type="entry name" value="Mur-like_cat_sf"/>
</dbReference>
<feature type="binding site" evidence="10">
    <location>
        <begin position="113"/>
        <end position="119"/>
    </location>
    <ligand>
        <name>ATP</name>
        <dbReference type="ChEBI" id="CHEBI:30616"/>
    </ligand>
</feature>
<evidence type="ECO:0000256" key="7">
    <source>
        <dbReference type="ARBA" id="ARBA00022984"/>
    </source>
</evidence>
<evidence type="ECO:0000256" key="8">
    <source>
        <dbReference type="ARBA" id="ARBA00023306"/>
    </source>
</evidence>
<evidence type="ECO:0000256" key="9">
    <source>
        <dbReference type="ARBA" id="ARBA00023316"/>
    </source>
</evidence>
<sequence length="459" mass="50762">MITRTLEQVARMAEAELSHDKWKDVQIEGVSIDTRSIQQGQLFIPLPGSNVDGHKFVRQAFEKGARATFWKKGVDGAPEDIPLIFVDDPLIAMQQLARSYRDQTGVRIVGVTGSNGKTSTKDMIAEVLSSTFSVQKTKGNFNSQLGLPLSIFELEKDTEVMVLEMGMSDVGQIEILSKIAKPDIAVITNIGESHLEYLGSREKIADAKFEITTGLKNDGAFIYDGDEPLLQQKISSSTFSFQTISFGETDTSDLFPLSIELKDNGTEFTVNTIPQTPLFLPVLGMHNVKNALASIAVGQFMGINEEKMKRALAKVTLTSMRMEAHQGKNDCLIINDAYNASPTSMKAAVSLVDSLEKYHKKVLVLGDMLELGKAEKEFHQEVGSFISNLTIDYVFTYGRLGQFIASAVKEKSEEIKTRAFDDKQDLKESLLPLLDRDTVVLFKASRGMKLEEIVEDIIG</sequence>
<dbReference type="InterPro" id="IPR005863">
    <property type="entry name" value="UDP-N-AcMur_synth"/>
</dbReference>
<evidence type="ECO:0000256" key="11">
    <source>
        <dbReference type="RuleBase" id="RU004136"/>
    </source>
</evidence>
<dbReference type="SUPFAM" id="SSF53244">
    <property type="entry name" value="MurD-like peptide ligases, peptide-binding domain"/>
    <property type="match status" value="1"/>
</dbReference>
<keyword evidence="7 10" id="KW-0573">Peptidoglycan synthesis</keyword>
<evidence type="ECO:0000259" key="12">
    <source>
        <dbReference type="Pfam" id="PF01225"/>
    </source>
</evidence>
<dbReference type="Gene3D" id="3.90.190.20">
    <property type="entry name" value="Mur ligase, C-terminal domain"/>
    <property type="match status" value="1"/>
</dbReference>
<dbReference type="SUPFAM" id="SSF63418">
    <property type="entry name" value="MurE/MurF N-terminal domain"/>
    <property type="match status" value="1"/>
</dbReference>
<comment type="similarity">
    <text evidence="10">Belongs to the MurCDEF family. MurF subfamily.</text>
</comment>
<dbReference type="GO" id="GO:0005737">
    <property type="term" value="C:cytoplasm"/>
    <property type="evidence" value="ECO:0007669"/>
    <property type="project" value="UniProtKB-SubCell"/>
</dbReference>
<evidence type="ECO:0000313" key="15">
    <source>
        <dbReference type="EMBL" id="PWU67540.1"/>
    </source>
</evidence>
<dbReference type="GO" id="GO:0047480">
    <property type="term" value="F:UDP-N-acetylmuramoyl-tripeptide-D-alanyl-D-alanine ligase activity"/>
    <property type="evidence" value="ECO:0007669"/>
    <property type="project" value="UniProtKB-UniRule"/>
</dbReference>
<evidence type="ECO:0000259" key="14">
    <source>
        <dbReference type="Pfam" id="PF08245"/>
    </source>
</evidence>
<keyword evidence="3 10" id="KW-0132">Cell division</keyword>
<evidence type="ECO:0000256" key="1">
    <source>
        <dbReference type="ARBA" id="ARBA00022490"/>
    </source>
</evidence>
<dbReference type="UniPathway" id="UPA00219"/>
<dbReference type="InterPro" id="IPR000713">
    <property type="entry name" value="Mur_ligase_N"/>
</dbReference>
<keyword evidence="4 10" id="KW-0547">Nucleotide-binding</keyword>